<dbReference type="RefSeq" id="WP_093314988.1">
    <property type="nucleotide sequence ID" value="NZ_FOZG01000002.1"/>
</dbReference>
<dbReference type="Proteomes" id="UP000198824">
    <property type="component" value="Unassembled WGS sequence"/>
</dbReference>
<sequence>MPVALAAGGGTERLCLDDAAARLADARFDPRDEAALAAQAPILAALGRDRRFLGDLAIAALVARCAPQARASRYSAQVMMLHRGDGWFLRACLWPAPDDPVVRAGGLAPFFYGVAHDHDFAFVTLGYHGPGYASDYWERDPALGSAAPGAAAGLVPAGRRMLGPGELMLYRAHRDVHRQLPAERLSITINLMAETRGRAPAVQHRFDPEADRVTEVLTTTSLTALLPLAAALGGEEGRALVAEVGAGHPNGWARFAALAAAARVAPSRAERADAFARAARDADPFVAGLAAEAIATMRAGERWVAAAHG</sequence>
<keyword evidence="2" id="KW-1185">Reference proteome</keyword>
<dbReference type="AlphaFoldDB" id="A0A1I6LA51"/>
<reference evidence="1 2" key="1">
    <citation type="submission" date="2016-10" db="EMBL/GenBank/DDBJ databases">
        <authorList>
            <person name="de Groot N.N."/>
        </authorList>
    </citation>
    <scope>NUCLEOTIDE SEQUENCE [LARGE SCALE GENOMIC DNA]</scope>
    <source>
        <strain evidence="1 2">S5-249</strain>
    </source>
</reference>
<dbReference type="EMBL" id="FOZG01000002">
    <property type="protein sequence ID" value="SFS00327.1"/>
    <property type="molecule type" value="Genomic_DNA"/>
</dbReference>
<evidence type="ECO:0000313" key="1">
    <source>
        <dbReference type="EMBL" id="SFS00327.1"/>
    </source>
</evidence>
<dbReference type="STRING" id="1166337.SAMN05192580_2497"/>
<organism evidence="1 2">
    <name type="scientific">Sphingomonas jatrophae</name>
    <dbReference type="NCBI Taxonomy" id="1166337"/>
    <lineage>
        <taxon>Bacteria</taxon>
        <taxon>Pseudomonadati</taxon>
        <taxon>Pseudomonadota</taxon>
        <taxon>Alphaproteobacteria</taxon>
        <taxon>Sphingomonadales</taxon>
        <taxon>Sphingomonadaceae</taxon>
        <taxon>Sphingomonas</taxon>
    </lineage>
</organism>
<accession>A0A1I6LA51</accession>
<protein>
    <submittedName>
        <fullName evidence="1">Uncharacterized protein</fullName>
    </submittedName>
</protein>
<evidence type="ECO:0000313" key="2">
    <source>
        <dbReference type="Proteomes" id="UP000198824"/>
    </source>
</evidence>
<proteinExistence type="predicted"/>
<name>A0A1I6LA51_9SPHN</name>
<gene>
    <name evidence="1" type="ORF">SAMN05192580_2497</name>
</gene>
<dbReference type="OrthoDB" id="8778913at2"/>